<sequence length="261" mass="29857">MRLLRRPQSAIGERTREKQARFRSNRSSCRQIFYFRNIIEQCIEYRHPLCVNFVDFQKAFDGIHRESLWAILRIPQTFVDVFRSLYLNSSCCVKTENGRTGFFEITTDVKQGWILSPILFNIALDLVMREAMKLNEAGIGWNNEGRLTDLDYADYIALPAKTDSKLHQATTNLNREAKKIGLRIGSEKSKGNAQIDIDVGAVRLEDVAKFTYLGSTVAYDGDDEIDVRTRIAKAASVFRMLQPMRRPISQTTSRCACTSQL</sequence>
<dbReference type="PROSITE" id="PS50878">
    <property type="entry name" value="RT_POL"/>
    <property type="match status" value="1"/>
</dbReference>
<feature type="domain" description="Reverse transcriptase" evidence="1">
    <location>
        <begin position="1"/>
        <end position="217"/>
    </location>
</feature>
<proteinExistence type="predicted"/>
<dbReference type="Proteomes" id="UP000054047">
    <property type="component" value="Unassembled WGS sequence"/>
</dbReference>
<name>A0A0C2HHL8_9BILA</name>
<dbReference type="InterPro" id="IPR043502">
    <property type="entry name" value="DNA/RNA_pol_sf"/>
</dbReference>
<dbReference type="AlphaFoldDB" id="A0A0C2HHL8"/>
<reference evidence="2 3" key="1">
    <citation type="submission" date="2013-12" db="EMBL/GenBank/DDBJ databases">
        <title>Draft genome of the parsitic nematode Ancylostoma duodenale.</title>
        <authorList>
            <person name="Mitreva M."/>
        </authorList>
    </citation>
    <scope>NUCLEOTIDE SEQUENCE [LARGE SCALE GENOMIC DNA]</scope>
    <source>
        <strain evidence="2 3">Zhejiang</strain>
    </source>
</reference>
<evidence type="ECO:0000313" key="2">
    <source>
        <dbReference type="EMBL" id="KIH69136.1"/>
    </source>
</evidence>
<dbReference type="SUPFAM" id="SSF56672">
    <property type="entry name" value="DNA/RNA polymerases"/>
    <property type="match status" value="1"/>
</dbReference>
<dbReference type="Pfam" id="PF00078">
    <property type="entry name" value="RVT_1"/>
    <property type="match status" value="1"/>
</dbReference>
<accession>A0A0C2HHL8</accession>
<protein>
    <recommendedName>
        <fullName evidence="1">Reverse transcriptase domain-containing protein</fullName>
    </recommendedName>
</protein>
<evidence type="ECO:0000259" key="1">
    <source>
        <dbReference type="PROSITE" id="PS50878"/>
    </source>
</evidence>
<dbReference type="InterPro" id="IPR000477">
    <property type="entry name" value="RT_dom"/>
</dbReference>
<dbReference type="OrthoDB" id="410104at2759"/>
<organism evidence="2 3">
    <name type="scientific">Ancylostoma duodenale</name>
    <dbReference type="NCBI Taxonomy" id="51022"/>
    <lineage>
        <taxon>Eukaryota</taxon>
        <taxon>Metazoa</taxon>
        <taxon>Ecdysozoa</taxon>
        <taxon>Nematoda</taxon>
        <taxon>Chromadorea</taxon>
        <taxon>Rhabditida</taxon>
        <taxon>Rhabditina</taxon>
        <taxon>Rhabditomorpha</taxon>
        <taxon>Strongyloidea</taxon>
        <taxon>Ancylostomatidae</taxon>
        <taxon>Ancylostomatinae</taxon>
        <taxon>Ancylostoma</taxon>
    </lineage>
</organism>
<dbReference type="EMBL" id="KN726214">
    <property type="protein sequence ID" value="KIH69136.1"/>
    <property type="molecule type" value="Genomic_DNA"/>
</dbReference>
<evidence type="ECO:0000313" key="3">
    <source>
        <dbReference type="Proteomes" id="UP000054047"/>
    </source>
</evidence>
<keyword evidence="3" id="KW-1185">Reference proteome</keyword>
<dbReference type="PANTHER" id="PTHR47027:SF25">
    <property type="entry name" value="REVERSE TRANSCRIPTASE DOMAIN-CONTAINING PROTEIN"/>
    <property type="match status" value="1"/>
</dbReference>
<gene>
    <name evidence="2" type="ORF">ANCDUO_00524</name>
</gene>
<dbReference type="PANTHER" id="PTHR47027">
    <property type="entry name" value="REVERSE TRANSCRIPTASE DOMAIN-CONTAINING PROTEIN"/>
    <property type="match status" value="1"/>
</dbReference>